<keyword evidence="2" id="KW-0812">Transmembrane</keyword>
<name>A0A1I2LX56_9BACL</name>
<dbReference type="STRING" id="201973.SAMN04488025_1063"/>
<feature type="transmembrane region" description="Helical" evidence="2">
    <location>
        <begin position="12"/>
        <end position="30"/>
    </location>
</feature>
<dbReference type="RefSeq" id="WP_143085235.1">
    <property type="nucleotide sequence ID" value="NZ_FOOK01000006.1"/>
</dbReference>
<sequence>MDNNEKWYQETWAIILFLLIFWPVGLYLMWRHARWSKTAKVVVTIILVFCILLWVLAILVAVSLYVLDAASGNDRVGEAERPRVEETGLSPSEGKDEQDSSDPNSNLLFDRMKDVKLYFDDRSWTLGFQNKNGNNIIMEYVLEGESVYTRSEMVTVNFLGDMAGATPQQFAAMMEQSLREETDGDLEWNVFNEQNNELMYEFILKNDSWEADQHEVARVIAVEDGIFVLHYMIEEAPMSPEHRQKWIDLLLKAEVK</sequence>
<feature type="transmembrane region" description="Helical" evidence="2">
    <location>
        <begin position="42"/>
        <end position="67"/>
    </location>
</feature>
<evidence type="ECO:0000313" key="4">
    <source>
        <dbReference type="Proteomes" id="UP000198661"/>
    </source>
</evidence>
<gene>
    <name evidence="3" type="ORF">SAMN04488025_1063</name>
</gene>
<feature type="compositionally biased region" description="Basic and acidic residues" evidence="1">
    <location>
        <begin position="77"/>
        <end position="86"/>
    </location>
</feature>
<keyword evidence="2" id="KW-1133">Transmembrane helix</keyword>
<protein>
    <submittedName>
        <fullName evidence="3">Uncharacterized protein</fullName>
    </submittedName>
</protein>
<dbReference type="AlphaFoldDB" id="A0A1I2LX56"/>
<keyword evidence="2" id="KW-0472">Membrane</keyword>
<dbReference type="Proteomes" id="UP000198661">
    <property type="component" value="Unassembled WGS sequence"/>
</dbReference>
<dbReference type="EMBL" id="FOOK01000006">
    <property type="protein sequence ID" value="SFF82077.1"/>
    <property type="molecule type" value="Genomic_DNA"/>
</dbReference>
<evidence type="ECO:0000256" key="1">
    <source>
        <dbReference type="SAM" id="MobiDB-lite"/>
    </source>
</evidence>
<reference evidence="3 4" key="1">
    <citation type="submission" date="2016-10" db="EMBL/GenBank/DDBJ databases">
        <authorList>
            <person name="de Groot N.N."/>
        </authorList>
    </citation>
    <scope>NUCLEOTIDE SEQUENCE [LARGE SCALE GENOMIC DNA]</scope>
    <source>
        <strain evidence="3 4">DSM 44945</strain>
    </source>
</reference>
<proteinExistence type="predicted"/>
<dbReference type="OrthoDB" id="6691119at2"/>
<feature type="region of interest" description="Disordered" evidence="1">
    <location>
        <begin position="77"/>
        <end position="105"/>
    </location>
</feature>
<keyword evidence="4" id="KW-1185">Reference proteome</keyword>
<evidence type="ECO:0000313" key="3">
    <source>
        <dbReference type="EMBL" id="SFF82077.1"/>
    </source>
</evidence>
<evidence type="ECO:0000256" key="2">
    <source>
        <dbReference type="SAM" id="Phobius"/>
    </source>
</evidence>
<accession>A0A1I2LX56</accession>
<organism evidence="3 4">
    <name type="scientific">Planifilum fulgidum</name>
    <dbReference type="NCBI Taxonomy" id="201973"/>
    <lineage>
        <taxon>Bacteria</taxon>
        <taxon>Bacillati</taxon>
        <taxon>Bacillota</taxon>
        <taxon>Bacilli</taxon>
        <taxon>Bacillales</taxon>
        <taxon>Thermoactinomycetaceae</taxon>
        <taxon>Planifilum</taxon>
    </lineage>
</organism>